<dbReference type="EC" id="2.7.7.18" evidence="11"/>
<evidence type="ECO:0000256" key="11">
    <source>
        <dbReference type="HAMAP-Rule" id="MF_00244"/>
    </source>
</evidence>
<dbReference type="RefSeq" id="WP_007145786.1">
    <property type="nucleotide sequence ID" value="NZ_BSND01000003.1"/>
</dbReference>
<evidence type="ECO:0000256" key="6">
    <source>
        <dbReference type="ARBA" id="ARBA00022695"/>
    </source>
</evidence>
<protein>
    <recommendedName>
        <fullName evidence="11">Probable nicotinate-nucleotide adenylyltransferase</fullName>
        <ecNumber evidence="11">2.7.7.18</ecNumber>
    </recommendedName>
    <alternativeName>
        <fullName evidence="11">Deamido-NAD(+) diphosphorylase</fullName>
    </alternativeName>
    <alternativeName>
        <fullName evidence="11">Deamido-NAD(+) pyrophosphorylase</fullName>
    </alternativeName>
    <alternativeName>
        <fullName evidence="11">Nicotinate mononucleotide adenylyltransferase</fullName>
        <shortName evidence="11">NaMN adenylyltransferase</shortName>
    </alternativeName>
</protein>
<dbReference type="HAMAP" id="MF_00244">
    <property type="entry name" value="NaMN_adenylyltr"/>
    <property type="match status" value="1"/>
</dbReference>
<keyword evidence="6 11" id="KW-0548">Nucleotidyltransferase</keyword>
<evidence type="ECO:0000256" key="4">
    <source>
        <dbReference type="ARBA" id="ARBA00022642"/>
    </source>
</evidence>
<evidence type="ECO:0000256" key="7">
    <source>
        <dbReference type="ARBA" id="ARBA00022741"/>
    </source>
</evidence>
<comment type="similarity">
    <text evidence="3 11">Belongs to the NadD family.</text>
</comment>
<feature type="domain" description="Cytidyltransferase-like" evidence="12">
    <location>
        <begin position="12"/>
        <end position="187"/>
    </location>
</feature>
<keyword evidence="14" id="KW-1185">Reference proteome</keyword>
<evidence type="ECO:0000259" key="12">
    <source>
        <dbReference type="Pfam" id="PF01467"/>
    </source>
</evidence>
<proteinExistence type="inferred from homology"/>
<organism evidence="13 14">
    <name type="scientific">Methylophaga thalassica</name>
    <dbReference type="NCBI Taxonomy" id="40223"/>
    <lineage>
        <taxon>Bacteria</taxon>
        <taxon>Pseudomonadati</taxon>
        <taxon>Pseudomonadota</taxon>
        <taxon>Gammaproteobacteria</taxon>
        <taxon>Thiotrichales</taxon>
        <taxon>Piscirickettsiaceae</taxon>
        <taxon>Methylophaga</taxon>
    </lineage>
</organism>
<name>A0ABQ5TUA3_9GAMM</name>
<accession>A0ABQ5TUA3</accession>
<dbReference type="NCBIfam" id="TIGR00125">
    <property type="entry name" value="cyt_tran_rel"/>
    <property type="match status" value="1"/>
</dbReference>
<gene>
    <name evidence="11 13" type="primary">nadD</name>
    <name evidence="13" type="ORF">GCM10007891_02740</name>
</gene>
<dbReference type="PANTHER" id="PTHR39321">
    <property type="entry name" value="NICOTINATE-NUCLEOTIDE ADENYLYLTRANSFERASE-RELATED"/>
    <property type="match status" value="1"/>
</dbReference>
<evidence type="ECO:0000256" key="1">
    <source>
        <dbReference type="ARBA" id="ARBA00002324"/>
    </source>
</evidence>
<evidence type="ECO:0000256" key="3">
    <source>
        <dbReference type="ARBA" id="ARBA00009014"/>
    </source>
</evidence>
<dbReference type="NCBIfam" id="NF000840">
    <property type="entry name" value="PRK00071.1-3"/>
    <property type="match status" value="1"/>
</dbReference>
<dbReference type="InterPro" id="IPR005248">
    <property type="entry name" value="NadD/NMNAT"/>
</dbReference>
<dbReference type="EMBL" id="BSND01000003">
    <property type="protein sequence ID" value="GLP98420.1"/>
    <property type="molecule type" value="Genomic_DNA"/>
</dbReference>
<comment type="caution">
    <text evidence="13">The sequence shown here is derived from an EMBL/GenBank/DDBJ whole genome shotgun (WGS) entry which is preliminary data.</text>
</comment>
<evidence type="ECO:0000256" key="5">
    <source>
        <dbReference type="ARBA" id="ARBA00022679"/>
    </source>
</evidence>
<comment type="catalytic activity">
    <reaction evidence="10 11">
        <text>nicotinate beta-D-ribonucleotide + ATP + H(+) = deamido-NAD(+) + diphosphate</text>
        <dbReference type="Rhea" id="RHEA:22860"/>
        <dbReference type="ChEBI" id="CHEBI:15378"/>
        <dbReference type="ChEBI" id="CHEBI:30616"/>
        <dbReference type="ChEBI" id="CHEBI:33019"/>
        <dbReference type="ChEBI" id="CHEBI:57502"/>
        <dbReference type="ChEBI" id="CHEBI:58437"/>
        <dbReference type="EC" id="2.7.7.18"/>
    </reaction>
</comment>
<reference evidence="13" key="1">
    <citation type="journal article" date="2014" name="Int. J. Syst. Evol. Microbiol.">
        <title>Complete genome of a new Firmicutes species belonging to the dominant human colonic microbiota ('Ruminococcus bicirculans') reveals two chromosomes and a selective capacity to utilize plant glucans.</title>
        <authorList>
            <consortium name="NISC Comparative Sequencing Program"/>
            <person name="Wegmann U."/>
            <person name="Louis P."/>
            <person name="Goesmann A."/>
            <person name="Henrissat B."/>
            <person name="Duncan S.H."/>
            <person name="Flint H.J."/>
        </authorList>
    </citation>
    <scope>NUCLEOTIDE SEQUENCE</scope>
    <source>
        <strain evidence="13">NBRC 102424</strain>
    </source>
</reference>
<dbReference type="CDD" id="cd02165">
    <property type="entry name" value="NMNAT"/>
    <property type="match status" value="1"/>
</dbReference>
<keyword evidence="4 11" id="KW-0662">Pyridine nucleotide biosynthesis</keyword>
<evidence type="ECO:0000313" key="14">
    <source>
        <dbReference type="Proteomes" id="UP001161423"/>
    </source>
</evidence>
<dbReference type="SUPFAM" id="SSF52374">
    <property type="entry name" value="Nucleotidylyl transferase"/>
    <property type="match status" value="1"/>
</dbReference>
<dbReference type="PANTHER" id="PTHR39321:SF3">
    <property type="entry name" value="PHOSPHOPANTETHEINE ADENYLYLTRANSFERASE"/>
    <property type="match status" value="1"/>
</dbReference>
<dbReference type="NCBIfam" id="TIGR00482">
    <property type="entry name" value="nicotinate (nicotinamide) nucleotide adenylyltransferase"/>
    <property type="match status" value="1"/>
</dbReference>
<dbReference type="InterPro" id="IPR004821">
    <property type="entry name" value="Cyt_trans-like"/>
</dbReference>
<evidence type="ECO:0000256" key="8">
    <source>
        <dbReference type="ARBA" id="ARBA00022840"/>
    </source>
</evidence>
<dbReference type="NCBIfam" id="NF000839">
    <property type="entry name" value="PRK00071.1-1"/>
    <property type="match status" value="1"/>
</dbReference>
<comment type="pathway">
    <text evidence="2 11">Cofactor biosynthesis; NAD(+) biosynthesis; deamido-NAD(+) from nicotinate D-ribonucleotide: step 1/1.</text>
</comment>
<keyword evidence="8 11" id="KW-0067">ATP-binding</keyword>
<keyword evidence="9 11" id="KW-0520">NAD</keyword>
<dbReference type="InterPro" id="IPR014729">
    <property type="entry name" value="Rossmann-like_a/b/a_fold"/>
</dbReference>
<dbReference type="Gene3D" id="3.40.50.620">
    <property type="entry name" value="HUPs"/>
    <property type="match status" value="1"/>
</dbReference>
<evidence type="ECO:0000256" key="9">
    <source>
        <dbReference type="ARBA" id="ARBA00023027"/>
    </source>
</evidence>
<keyword evidence="5 11" id="KW-0808">Transferase</keyword>
<dbReference type="Pfam" id="PF01467">
    <property type="entry name" value="CTP_transf_like"/>
    <property type="match status" value="1"/>
</dbReference>
<dbReference type="GO" id="GO:0016779">
    <property type="term" value="F:nucleotidyltransferase activity"/>
    <property type="evidence" value="ECO:0007669"/>
    <property type="project" value="UniProtKB-KW"/>
</dbReference>
<evidence type="ECO:0000256" key="2">
    <source>
        <dbReference type="ARBA" id="ARBA00005019"/>
    </source>
</evidence>
<keyword evidence="7 11" id="KW-0547">Nucleotide-binding</keyword>
<evidence type="ECO:0000313" key="13">
    <source>
        <dbReference type="EMBL" id="GLP98420.1"/>
    </source>
</evidence>
<evidence type="ECO:0000256" key="10">
    <source>
        <dbReference type="ARBA" id="ARBA00048721"/>
    </source>
</evidence>
<dbReference type="Proteomes" id="UP001161423">
    <property type="component" value="Unassembled WGS sequence"/>
</dbReference>
<reference evidence="13" key="2">
    <citation type="submission" date="2023-01" db="EMBL/GenBank/DDBJ databases">
        <title>Draft genome sequence of Methylophaga thalassica strain NBRC 102424.</title>
        <authorList>
            <person name="Sun Q."/>
            <person name="Mori K."/>
        </authorList>
    </citation>
    <scope>NUCLEOTIDE SEQUENCE</scope>
    <source>
        <strain evidence="13">NBRC 102424</strain>
    </source>
</reference>
<comment type="function">
    <text evidence="1 11">Catalyzes the reversible adenylation of nicotinate mononucleotide (NaMN) to nicotinic acid adenine dinucleotide (NaAD).</text>
</comment>
<sequence length="224" mass="25013">MVRSENKPAIGILGGTFDPVHFGHLRTGLDVVEQLSLDQLRLIPCAIPPHRIEPVANAKQRRMMLELAIKNHPKLLVDDRELSREGPSYTVDTLLSLREDFPDTPLFLLMGTDAFCSLPSWSRWQEIIDLAHIVVMQRADEAFLLSDELQAFYDKHQAEPADIELNAGKIWSVPVTQMSISATAIREALEQGRDVRYLLPDAVISLIEQLGLYSQISSASATDG</sequence>